<dbReference type="InterPro" id="IPR003819">
    <property type="entry name" value="TauD/TfdA-like"/>
</dbReference>
<evidence type="ECO:0000256" key="5">
    <source>
        <dbReference type="ARBA" id="ARBA00023004"/>
    </source>
</evidence>
<organism evidence="8 9">
    <name type="scientific">Pseudocercospora fuligena</name>
    <dbReference type="NCBI Taxonomy" id="685502"/>
    <lineage>
        <taxon>Eukaryota</taxon>
        <taxon>Fungi</taxon>
        <taxon>Dikarya</taxon>
        <taxon>Ascomycota</taxon>
        <taxon>Pezizomycotina</taxon>
        <taxon>Dothideomycetes</taxon>
        <taxon>Dothideomycetidae</taxon>
        <taxon>Mycosphaerellales</taxon>
        <taxon>Mycosphaerellaceae</taxon>
        <taxon>Pseudocercospora</taxon>
    </lineage>
</organism>
<reference evidence="8" key="1">
    <citation type="submission" date="2020-04" db="EMBL/GenBank/DDBJ databases">
        <title>Draft genome resource of the tomato pathogen Pseudocercospora fuligena.</title>
        <authorList>
            <person name="Zaccaron A."/>
        </authorList>
    </citation>
    <scope>NUCLEOTIDE SEQUENCE</scope>
    <source>
        <strain evidence="8">PF001</strain>
    </source>
</reference>
<dbReference type="Pfam" id="PF02668">
    <property type="entry name" value="TauD"/>
    <property type="match status" value="1"/>
</dbReference>
<name>A0A8H6RFL8_9PEZI</name>
<gene>
    <name evidence="8" type="ORF">HII31_08549</name>
</gene>
<dbReference type="AlphaFoldDB" id="A0A8H6RFL8"/>
<accession>A0A8H6RFL8</accession>
<proteinExistence type="inferred from homology"/>
<dbReference type="OrthoDB" id="3643441at2759"/>
<dbReference type="PANTHER" id="PTHR43779">
    <property type="entry name" value="DIOXYGENASE RV0097-RELATED"/>
    <property type="match status" value="1"/>
</dbReference>
<evidence type="ECO:0000259" key="7">
    <source>
        <dbReference type="Pfam" id="PF02668"/>
    </source>
</evidence>
<sequence length="358" mass="39773">MLTRSIGLLLVVTGALAGPLSERATCTDQRKIDACKAEIQTIRSHKASDAALIPLAANATRSFYITPSEANFITTPLINTGVTAETVGAELVLLATLLNADVPQGSDSYIVNKNGTVTSDFIQMRFEHLPEIFDVSNIDPDNNIITEADPVRTSSKRGNTLWHADGAYNPRRSGISIIRAVELPPKGTGGETEYLDSRTAFEDLPQSKKQEIKNYVGMNTLLWNRRQANPEMPEFDLDFTKVAMSKHPISQIHEPTGRGNLYIGSYNHHIEGLPIAEGRRIIDDLMEHVTQEKYKFTVHWEQPGDIAFWDNTAVLHRATVGSYGEKYRRDMRRISTFDNSKWAYGANDPATAKQVGLT</sequence>
<evidence type="ECO:0000256" key="1">
    <source>
        <dbReference type="ARBA" id="ARBA00005896"/>
    </source>
</evidence>
<dbReference type="Gene3D" id="3.60.130.10">
    <property type="entry name" value="Clavaminate synthase-like"/>
    <property type="match status" value="1"/>
</dbReference>
<dbReference type="GO" id="GO:0046872">
    <property type="term" value="F:metal ion binding"/>
    <property type="evidence" value="ECO:0007669"/>
    <property type="project" value="UniProtKB-KW"/>
</dbReference>
<feature type="chain" id="PRO_5034601547" evidence="6">
    <location>
        <begin position="18"/>
        <end position="358"/>
    </location>
</feature>
<evidence type="ECO:0000256" key="4">
    <source>
        <dbReference type="ARBA" id="ARBA00023002"/>
    </source>
</evidence>
<dbReference type="InterPro" id="IPR051178">
    <property type="entry name" value="TfdA_dioxygenase"/>
</dbReference>
<evidence type="ECO:0000256" key="2">
    <source>
        <dbReference type="ARBA" id="ARBA00022723"/>
    </source>
</evidence>
<comment type="caution">
    <text evidence="8">The sequence shown here is derived from an EMBL/GenBank/DDBJ whole genome shotgun (WGS) entry which is preliminary data.</text>
</comment>
<dbReference type="GO" id="GO:0051213">
    <property type="term" value="F:dioxygenase activity"/>
    <property type="evidence" value="ECO:0007669"/>
    <property type="project" value="UniProtKB-KW"/>
</dbReference>
<dbReference type="InterPro" id="IPR042098">
    <property type="entry name" value="TauD-like_sf"/>
</dbReference>
<evidence type="ECO:0000256" key="3">
    <source>
        <dbReference type="ARBA" id="ARBA00022964"/>
    </source>
</evidence>
<comment type="similarity">
    <text evidence="1">Belongs to the TfdA dioxygenase family.</text>
</comment>
<keyword evidence="5" id="KW-0408">Iron</keyword>
<dbReference type="SUPFAM" id="SSF51197">
    <property type="entry name" value="Clavaminate synthase-like"/>
    <property type="match status" value="1"/>
</dbReference>
<dbReference type="Proteomes" id="UP000660729">
    <property type="component" value="Unassembled WGS sequence"/>
</dbReference>
<dbReference type="EMBL" id="JABCIY010000175">
    <property type="protein sequence ID" value="KAF7190218.1"/>
    <property type="molecule type" value="Genomic_DNA"/>
</dbReference>
<evidence type="ECO:0000313" key="8">
    <source>
        <dbReference type="EMBL" id="KAF7190218.1"/>
    </source>
</evidence>
<feature type="signal peptide" evidence="6">
    <location>
        <begin position="1"/>
        <end position="17"/>
    </location>
</feature>
<protein>
    <submittedName>
        <fullName evidence="8">Alpha-ketoglutarate-dependent 2,4-dichlorophenoxyacetate dioxygenase</fullName>
    </submittedName>
</protein>
<evidence type="ECO:0000313" key="9">
    <source>
        <dbReference type="Proteomes" id="UP000660729"/>
    </source>
</evidence>
<keyword evidence="9" id="KW-1185">Reference proteome</keyword>
<keyword evidence="2" id="KW-0479">Metal-binding</keyword>
<keyword evidence="4" id="KW-0560">Oxidoreductase</keyword>
<keyword evidence="6" id="KW-0732">Signal</keyword>
<feature type="domain" description="TauD/TfdA-like" evidence="7">
    <location>
        <begin position="125"/>
        <end position="334"/>
    </location>
</feature>
<dbReference type="PANTHER" id="PTHR43779:SF3">
    <property type="entry name" value="(3R)-3-[(CARBOXYMETHYL)AMINO]FATTY ACID OXYGENASE_DECARBOXYLASE"/>
    <property type="match status" value="1"/>
</dbReference>
<evidence type="ECO:0000256" key="6">
    <source>
        <dbReference type="SAM" id="SignalP"/>
    </source>
</evidence>
<keyword evidence="3 8" id="KW-0223">Dioxygenase</keyword>